<dbReference type="AlphaFoldDB" id="A0A8J2T1B2"/>
<evidence type="ECO:0000256" key="1">
    <source>
        <dbReference type="SAM" id="MobiDB-lite"/>
    </source>
</evidence>
<evidence type="ECO:0000313" key="3">
    <source>
        <dbReference type="Proteomes" id="UP000789595"/>
    </source>
</evidence>
<organism evidence="2 3">
    <name type="scientific">Pelagomonas calceolata</name>
    <dbReference type="NCBI Taxonomy" id="35677"/>
    <lineage>
        <taxon>Eukaryota</taxon>
        <taxon>Sar</taxon>
        <taxon>Stramenopiles</taxon>
        <taxon>Ochrophyta</taxon>
        <taxon>Pelagophyceae</taxon>
        <taxon>Pelagomonadales</taxon>
        <taxon>Pelagomonadaceae</taxon>
        <taxon>Pelagomonas</taxon>
    </lineage>
</organism>
<name>A0A8J2T1B2_9STRA</name>
<keyword evidence="3" id="KW-1185">Reference proteome</keyword>
<protein>
    <submittedName>
        <fullName evidence="2">Uncharacterized protein</fullName>
    </submittedName>
</protein>
<dbReference type="EMBL" id="CAKKNE010000006">
    <property type="protein sequence ID" value="CAH0378600.1"/>
    <property type="molecule type" value="Genomic_DNA"/>
</dbReference>
<comment type="caution">
    <text evidence="2">The sequence shown here is derived from an EMBL/GenBank/DDBJ whole genome shotgun (WGS) entry which is preliminary data.</text>
</comment>
<evidence type="ECO:0000313" key="2">
    <source>
        <dbReference type="EMBL" id="CAH0378600.1"/>
    </source>
</evidence>
<proteinExistence type="predicted"/>
<dbReference type="Proteomes" id="UP000789595">
    <property type="component" value="Unassembled WGS sequence"/>
</dbReference>
<reference evidence="2" key="1">
    <citation type="submission" date="2021-11" db="EMBL/GenBank/DDBJ databases">
        <authorList>
            <consortium name="Genoscope - CEA"/>
            <person name="William W."/>
        </authorList>
    </citation>
    <scope>NUCLEOTIDE SEQUENCE</scope>
</reference>
<accession>A0A8J2T1B2</accession>
<sequence>MPSPFDSLPAEITQKCVQFLPFDVVTGELKAVSKEIRGLARRELTRGRWKPIRYVAVQGLAVCAADDSLQEFGLGGFPVEFARDPPPAACATFREAWALDPALVIKVICDWDTSGLGAHLMGVYQGRFLSIVEPPVEGLGIYNTVSRMVPCLEAMYLIRVSDDATHGTVRDKWNFFPFVMLRVWWTLNRGGSLNNPGVLRSVLGSGLEAWSDAELAAKFTGEYLSYLGYWDTPENIYSLAKAFSDEWSDRTKADVYMTEMAEVRERIARQPVEDVAREWEEEEAQEWREAQARDDGDDDDDEDDYYYPY</sequence>
<feature type="region of interest" description="Disordered" evidence="1">
    <location>
        <begin position="272"/>
        <end position="309"/>
    </location>
</feature>
<feature type="compositionally biased region" description="Acidic residues" evidence="1">
    <location>
        <begin position="295"/>
        <end position="309"/>
    </location>
</feature>
<gene>
    <name evidence="2" type="ORF">PECAL_6P01910</name>
</gene>
<feature type="compositionally biased region" description="Basic and acidic residues" evidence="1">
    <location>
        <begin position="285"/>
        <end position="294"/>
    </location>
</feature>